<dbReference type="Proteomes" id="UP001477672">
    <property type="component" value="Unassembled WGS sequence"/>
</dbReference>
<organism evidence="3 4">
    <name type="scientific">Ruthenibacterium intestinale</name>
    <dbReference type="NCBI Taxonomy" id="3133163"/>
    <lineage>
        <taxon>Bacteria</taxon>
        <taxon>Bacillati</taxon>
        <taxon>Bacillota</taxon>
        <taxon>Clostridia</taxon>
        <taxon>Eubacteriales</taxon>
        <taxon>Oscillospiraceae</taxon>
        <taxon>Ruthenibacterium</taxon>
    </lineage>
</organism>
<dbReference type="EMBL" id="JBBMFA010000111">
    <property type="protein sequence ID" value="MEQ2521626.1"/>
    <property type="molecule type" value="Genomic_DNA"/>
</dbReference>
<feature type="domain" description="HIT" evidence="2">
    <location>
        <begin position="8"/>
        <end position="111"/>
    </location>
</feature>
<sequence>MEKQKGCYYCERDRSFQELLFEVCDLKISKVFFCKDQTLPGRCTIMFRNHYEELYEIPRALRNEFMEDVCVLAQTIQELYGADKINYGIYGDEVRHVHFTICPKYRDKLGWGRPFEMFPEHRVFLTPEQYEAEIERLRDALLKKRGMKE</sequence>
<dbReference type="RefSeq" id="WP_349217087.1">
    <property type="nucleotide sequence ID" value="NZ_JBBMFA010000111.1"/>
</dbReference>
<name>A0ABV1GIQ9_9FIRM</name>
<proteinExistence type="predicted"/>
<evidence type="ECO:0000313" key="4">
    <source>
        <dbReference type="Proteomes" id="UP001477672"/>
    </source>
</evidence>
<dbReference type="SUPFAM" id="SSF54197">
    <property type="entry name" value="HIT-like"/>
    <property type="match status" value="1"/>
</dbReference>
<comment type="caution">
    <text evidence="1">Lacks conserved residue(s) required for the propagation of feature annotation.</text>
</comment>
<reference evidence="3 4" key="1">
    <citation type="submission" date="2024-03" db="EMBL/GenBank/DDBJ databases">
        <title>Human intestinal bacterial collection.</title>
        <authorList>
            <person name="Pauvert C."/>
            <person name="Hitch T.C.A."/>
            <person name="Clavel T."/>
        </authorList>
    </citation>
    <scope>NUCLEOTIDE SEQUENCE [LARGE SCALE GENOMIC DNA]</scope>
    <source>
        <strain evidence="3 4">CLA-JM-H11</strain>
    </source>
</reference>
<accession>A0ABV1GIQ9</accession>
<evidence type="ECO:0000256" key="1">
    <source>
        <dbReference type="PROSITE-ProRule" id="PRU00464"/>
    </source>
</evidence>
<dbReference type="Pfam" id="PF01230">
    <property type="entry name" value="HIT"/>
    <property type="match status" value="1"/>
</dbReference>
<evidence type="ECO:0000313" key="3">
    <source>
        <dbReference type="EMBL" id="MEQ2521626.1"/>
    </source>
</evidence>
<gene>
    <name evidence="3" type="ORF">WMO24_14495</name>
</gene>
<dbReference type="PROSITE" id="PS51084">
    <property type="entry name" value="HIT_2"/>
    <property type="match status" value="1"/>
</dbReference>
<evidence type="ECO:0000259" key="2">
    <source>
        <dbReference type="PROSITE" id="PS51084"/>
    </source>
</evidence>
<comment type="caution">
    <text evidence="3">The sequence shown here is derived from an EMBL/GenBank/DDBJ whole genome shotgun (WGS) entry which is preliminary data.</text>
</comment>
<dbReference type="Gene3D" id="3.30.428.10">
    <property type="entry name" value="HIT-like"/>
    <property type="match status" value="1"/>
</dbReference>
<dbReference type="InterPro" id="IPR011146">
    <property type="entry name" value="HIT-like"/>
</dbReference>
<dbReference type="InterPro" id="IPR036265">
    <property type="entry name" value="HIT-like_sf"/>
</dbReference>
<keyword evidence="4" id="KW-1185">Reference proteome</keyword>
<protein>
    <submittedName>
        <fullName evidence="3">HIT domain-containing protein</fullName>
    </submittedName>
</protein>